<dbReference type="EMBL" id="UAWQ01000018">
    <property type="protein sequence ID" value="SQC45707.1"/>
    <property type="molecule type" value="Genomic_DNA"/>
</dbReference>
<organism evidence="2 3">
    <name type="scientific">Klebsiella pneumoniae</name>
    <dbReference type="NCBI Taxonomy" id="573"/>
    <lineage>
        <taxon>Bacteria</taxon>
        <taxon>Pseudomonadati</taxon>
        <taxon>Pseudomonadota</taxon>
        <taxon>Gammaproteobacteria</taxon>
        <taxon>Enterobacterales</taxon>
        <taxon>Enterobacteriaceae</taxon>
        <taxon>Klebsiella/Raoultella group</taxon>
        <taxon>Klebsiella</taxon>
        <taxon>Klebsiella pneumoniae complex</taxon>
    </lineage>
</organism>
<gene>
    <name evidence="2" type="ORF">NCTC13465_04269</name>
</gene>
<accession>A0A2X3FFB3</accession>
<dbReference type="Proteomes" id="UP000251721">
    <property type="component" value="Unassembled WGS sequence"/>
</dbReference>
<reference evidence="2 3" key="1">
    <citation type="submission" date="2018-06" db="EMBL/GenBank/DDBJ databases">
        <authorList>
            <consortium name="Pathogen Informatics"/>
            <person name="Doyle S."/>
        </authorList>
    </citation>
    <scope>NUCLEOTIDE SEQUENCE [LARGE SCALE GENOMIC DNA]</scope>
    <source>
        <strain evidence="2 3">NCTC13465</strain>
    </source>
</reference>
<name>A0A2X3FFB3_KLEPN</name>
<sequence>MTGAEPHRSGTEEQRGFEQAVVNQVIHAADKAQHHQRAVAGRHAGDEGAQPQQDNADILQGVIGQQALNVMLHQRHTVRRLKAVIIPSASSITPHHSGGTPPASETVSMPYRPTFITTVENSAAAGALAPA</sequence>
<evidence type="ECO:0000313" key="2">
    <source>
        <dbReference type="EMBL" id="SQC45707.1"/>
    </source>
</evidence>
<dbReference type="AlphaFoldDB" id="A0A2X3FFB3"/>
<proteinExistence type="predicted"/>
<evidence type="ECO:0000256" key="1">
    <source>
        <dbReference type="SAM" id="MobiDB-lite"/>
    </source>
</evidence>
<evidence type="ECO:0000313" key="3">
    <source>
        <dbReference type="Proteomes" id="UP000251721"/>
    </source>
</evidence>
<protein>
    <submittedName>
        <fullName evidence="2">Uncharacterized protein</fullName>
    </submittedName>
</protein>
<feature type="region of interest" description="Disordered" evidence="1">
    <location>
        <begin position="25"/>
        <end position="56"/>
    </location>
</feature>